<dbReference type="AlphaFoldDB" id="A0A6A5BHK4"/>
<dbReference type="VEuPathDB" id="AmoebaDB:FDP41_008218"/>
<accession>A0A6A5BHK4</accession>
<dbReference type="GeneID" id="68115436"/>
<protein>
    <submittedName>
        <fullName evidence="2">Uncharacterized protein</fullName>
    </submittedName>
</protein>
<organism evidence="2 3">
    <name type="scientific">Naegleria fowleri</name>
    <name type="common">Brain eating amoeba</name>
    <dbReference type="NCBI Taxonomy" id="5763"/>
    <lineage>
        <taxon>Eukaryota</taxon>
        <taxon>Discoba</taxon>
        <taxon>Heterolobosea</taxon>
        <taxon>Tetramitia</taxon>
        <taxon>Eutetramitia</taxon>
        <taxon>Vahlkampfiidae</taxon>
        <taxon>Naegleria</taxon>
    </lineage>
</organism>
<dbReference type="EMBL" id="VFQX01000060">
    <property type="protein sequence ID" value="KAF0973514.1"/>
    <property type="molecule type" value="Genomic_DNA"/>
</dbReference>
<evidence type="ECO:0000256" key="1">
    <source>
        <dbReference type="SAM" id="Coils"/>
    </source>
</evidence>
<dbReference type="Proteomes" id="UP000444721">
    <property type="component" value="Unassembled WGS sequence"/>
</dbReference>
<dbReference type="VEuPathDB" id="AmoebaDB:NfTy_091300"/>
<keyword evidence="1" id="KW-0175">Coiled coil</keyword>
<gene>
    <name evidence="2" type="ORF">FDP41_008218</name>
</gene>
<evidence type="ECO:0000313" key="3">
    <source>
        <dbReference type="Proteomes" id="UP000444721"/>
    </source>
</evidence>
<proteinExistence type="predicted"/>
<comment type="caution">
    <text evidence="2">The sequence shown here is derived from an EMBL/GenBank/DDBJ whole genome shotgun (WGS) entry which is preliminary data.</text>
</comment>
<evidence type="ECO:0000313" key="2">
    <source>
        <dbReference type="EMBL" id="KAF0973514.1"/>
    </source>
</evidence>
<keyword evidence="3" id="KW-1185">Reference proteome</keyword>
<dbReference type="VEuPathDB" id="AmoebaDB:NF0049630"/>
<name>A0A6A5BHK4_NAEFO</name>
<reference evidence="2 3" key="1">
    <citation type="journal article" date="2019" name="Sci. Rep.">
        <title>Nanopore sequencing improves the draft genome of the human pathogenic amoeba Naegleria fowleri.</title>
        <authorList>
            <person name="Liechti N."/>
            <person name="Schurch N."/>
            <person name="Bruggmann R."/>
            <person name="Wittwer M."/>
        </authorList>
    </citation>
    <scope>NUCLEOTIDE SEQUENCE [LARGE SCALE GENOMIC DNA]</scope>
    <source>
        <strain evidence="2 3">ATCC 30894</strain>
    </source>
</reference>
<feature type="coiled-coil region" evidence="1">
    <location>
        <begin position="183"/>
        <end position="263"/>
    </location>
</feature>
<dbReference type="RefSeq" id="XP_044558227.1">
    <property type="nucleotide sequence ID" value="XM_044712048.1"/>
</dbReference>
<sequence length="267" mass="30822">MPEVQHSYHPPEEYCSFEIVVLFNAYPLEESLSIEKKKGTKTKIQQAIQRLKQENSLKLGTKFKPLPTYRRGFSLLVQTMKPFTDLTNDAMNEVLISGINILIASLKQIGKFHFYHSQSPAPQGTDVIEQEEIADPQLSGEVLPTKQRNESLCSLPFSSNDTFFPIMSSSPEELTNYCSPPEEVAAIKRYDELLEENQELRKENKMMVQMILQRNKELQKEKDALMGELCDSRIQIAHLEMQLDMMQAQRDNMKDQRDSLMDMLKNQ</sequence>